<proteinExistence type="predicted"/>
<dbReference type="EnsemblProtists" id="EOD32650">
    <property type="protein sequence ID" value="EOD32650"/>
    <property type="gene ID" value="EMIHUDRAFT_112235"/>
</dbReference>
<dbReference type="RefSeq" id="XP_005785079.1">
    <property type="nucleotide sequence ID" value="XM_005785022.1"/>
</dbReference>
<dbReference type="PANTHER" id="PTHR33645:SF2">
    <property type="entry name" value="FAMILY PROTEIN, PUTATIVE (DUF3754)-RELATED"/>
    <property type="match status" value="1"/>
</dbReference>
<evidence type="ECO:0000256" key="1">
    <source>
        <dbReference type="SAM" id="MobiDB-lite"/>
    </source>
</evidence>
<feature type="region of interest" description="Disordered" evidence="1">
    <location>
        <begin position="538"/>
        <end position="559"/>
    </location>
</feature>
<feature type="region of interest" description="Disordered" evidence="1">
    <location>
        <begin position="423"/>
        <end position="476"/>
    </location>
</feature>
<dbReference type="GeneID" id="17277923"/>
<feature type="region of interest" description="Disordered" evidence="1">
    <location>
        <begin position="331"/>
        <end position="364"/>
    </location>
</feature>
<dbReference type="PaxDb" id="2903-EOD32650"/>
<dbReference type="AlphaFoldDB" id="A0A0D3KA65"/>
<accession>A0A0D3KA65</accession>
<organism evidence="2 3">
    <name type="scientific">Emiliania huxleyi (strain CCMP1516)</name>
    <dbReference type="NCBI Taxonomy" id="280463"/>
    <lineage>
        <taxon>Eukaryota</taxon>
        <taxon>Haptista</taxon>
        <taxon>Haptophyta</taxon>
        <taxon>Prymnesiophyceae</taxon>
        <taxon>Isochrysidales</taxon>
        <taxon>Noelaerhabdaceae</taxon>
        <taxon>Emiliania</taxon>
    </lineage>
</organism>
<name>A0A0D3KA65_EMIH1</name>
<reference evidence="3" key="1">
    <citation type="journal article" date="2013" name="Nature">
        <title>Pan genome of the phytoplankton Emiliania underpins its global distribution.</title>
        <authorList>
            <person name="Read B.A."/>
            <person name="Kegel J."/>
            <person name="Klute M.J."/>
            <person name="Kuo A."/>
            <person name="Lefebvre S.C."/>
            <person name="Maumus F."/>
            <person name="Mayer C."/>
            <person name="Miller J."/>
            <person name="Monier A."/>
            <person name="Salamov A."/>
            <person name="Young J."/>
            <person name="Aguilar M."/>
            <person name="Claverie J.M."/>
            <person name="Frickenhaus S."/>
            <person name="Gonzalez K."/>
            <person name="Herman E.K."/>
            <person name="Lin Y.C."/>
            <person name="Napier J."/>
            <person name="Ogata H."/>
            <person name="Sarno A.F."/>
            <person name="Shmutz J."/>
            <person name="Schroeder D."/>
            <person name="de Vargas C."/>
            <person name="Verret F."/>
            <person name="von Dassow P."/>
            <person name="Valentin K."/>
            <person name="Van de Peer Y."/>
            <person name="Wheeler G."/>
            <person name="Dacks J.B."/>
            <person name="Delwiche C.F."/>
            <person name="Dyhrman S.T."/>
            <person name="Glockner G."/>
            <person name="John U."/>
            <person name="Richards T."/>
            <person name="Worden A.Z."/>
            <person name="Zhang X."/>
            <person name="Grigoriev I.V."/>
            <person name="Allen A.E."/>
            <person name="Bidle K."/>
            <person name="Borodovsky M."/>
            <person name="Bowler C."/>
            <person name="Brownlee C."/>
            <person name="Cock J.M."/>
            <person name="Elias M."/>
            <person name="Gladyshev V.N."/>
            <person name="Groth M."/>
            <person name="Guda C."/>
            <person name="Hadaegh A."/>
            <person name="Iglesias-Rodriguez M.D."/>
            <person name="Jenkins J."/>
            <person name="Jones B.M."/>
            <person name="Lawson T."/>
            <person name="Leese F."/>
            <person name="Lindquist E."/>
            <person name="Lobanov A."/>
            <person name="Lomsadze A."/>
            <person name="Malik S.B."/>
            <person name="Marsh M.E."/>
            <person name="Mackinder L."/>
            <person name="Mock T."/>
            <person name="Mueller-Roeber B."/>
            <person name="Pagarete A."/>
            <person name="Parker M."/>
            <person name="Probert I."/>
            <person name="Quesneville H."/>
            <person name="Raines C."/>
            <person name="Rensing S.A."/>
            <person name="Riano-Pachon D.M."/>
            <person name="Richier S."/>
            <person name="Rokitta S."/>
            <person name="Shiraiwa Y."/>
            <person name="Soanes D.M."/>
            <person name="van der Giezen M."/>
            <person name="Wahlund T.M."/>
            <person name="Williams B."/>
            <person name="Wilson W."/>
            <person name="Wolfe G."/>
            <person name="Wurch L.L."/>
        </authorList>
    </citation>
    <scope>NUCLEOTIDE SEQUENCE</scope>
</reference>
<sequence>MLLLLASSIGVRKLVVPAGAALPVASPGENELRRIFEAETLEMDVSGVRLWLEVGGWRPLSMRDMRLSAALNTGYLLRVALDRPRLAELDENIGEALGLRPSLEQVVRERLDGGGGGGGGATAGEPFGGRILAFVRGTGVERVVDRFWWQKAVHLQNTWLSDSPLAAVRRYAAGLNASAQLDGLAPFEVSDGGGGGGGAGGQLVERVSIADEVSIGTTGGKRRLASSLFRKCELVEPTFEQVLLIWRRRPPAADPPRRLLRDALSVLVGRRRGEREGALGQRRRSSPPSSLPSIEMEIFEEVPMANLGVVLPGSRVCTARRQARACASARRTRCGSTPLPALRPRLVSSVSSTPRRSLEREARRSIETGGARLDVDGALSDLLRMRVVASLTRMPGSAEAAAAGEAGAGTAAGEEAALEADGAEGSGNVVGSGGAVAAAPPPAGYEWGAPDTPPDTATSSSAGRGDANGGSGTDGAGDGSAWIVPASAAAADAALALHWSSLLRPRAAKGDAAAGELWAGRRGRRLRVLNFSSAGAVEGGGGAAVAEEEELSERDFAVG</sequence>
<feature type="compositionally biased region" description="Gly residues" evidence="1">
    <location>
        <begin position="424"/>
        <end position="434"/>
    </location>
</feature>
<dbReference type="HOGENOM" id="CLU_477734_0_0_1"/>
<evidence type="ECO:0000313" key="3">
    <source>
        <dbReference type="Proteomes" id="UP000013827"/>
    </source>
</evidence>
<reference evidence="2" key="2">
    <citation type="submission" date="2024-10" db="UniProtKB">
        <authorList>
            <consortium name="EnsemblProtists"/>
        </authorList>
    </citation>
    <scope>IDENTIFICATION</scope>
</reference>
<protein>
    <submittedName>
        <fullName evidence="2">Uncharacterized protein</fullName>
    </submittedName>
</protein>
<evidence type="ECO:0000313" key="2">
    <source>
        <dbReference type="EnsemblProtists" id="EOD32650"/>
    </source>
</evidence>
<dbReference type="KEGG" id="ehx:EMIHUDRAFT_112235"/>
<keyword evidence="3" id="KW-1185">Reference proteome</keyword>
<dbReference type="PANTHER" id="PTHR33645">
    <property type="entry name" value="AMINOPEPTIDASE (DUF3754)"/>
    <property type="match status" value="1"/>
</dbReference>
<dbReference type="Proteomes" id="UP000013827">
    <property type="component" value="Unassembled WGS sequence"/>
</dbReference>
<feature type="compositionally biased region" description="Gly residues" evidence="1">
    <location>
        <begin position="466"/>
        <end position="476"/>
    </location>
</feature>